<sequence>MKSSGKKLWKALCTVLPCLGGLVLTGCSDDDYVYPSVRTDLVELQTDATGTARTLVTDEGEHYSIQARMGLDGLTPDTLYRVVSQYEVQQRSNGEEAAAPATAVIYSAQLAVAPLPIPAAQVAELHEDPVDLQSIQCSGRYLNLILQVKVKDQKHVYQFIDRGMEDKGTHCVLHLGLYHDRQGDAEAFHRTVYASVPLWPYADTLQPTDSVEFHFTTYREGKTSRRFAVGTLK</sequence>
<proteinExistence type="predicted"/>
<dbReference type="EMBL" id="AMCI01008147">
    <property type="protein sequence ID" value="EJW91489.1"/>
    <property type="molecule type" value="Genomic_DNA"/>
</dbReference>
<feature type="domain" description="NigD-like C-terminal" evidence="1">
    <location>
        <begin position="122"/>
        <end position="227"/>
    </location>
</feature>
<evidence type="ECO:0000313" key="2">
    <source>
        <dbReference type="EMBL" id="EJW91489.1"/>
    </source>
</evidence>
<dbReference type="InterPro" id="IPR038143">
    <property type="entry name" value="NigD-like_C_dom_sf"/>
</dbReference>
<gene>
    <name evidence="2" type="ORF">EVA_20405</name>
</gene>
<dbReference type="AlphaFoldDB" id="J9FVT9"/>
<dbReference type="InterPro" id="IPR035376">
    <property type="entry name" value="NigD_C"/>
</dbReference>
<comment type="caution">
    <text evidence="2">The sequence shown here is derived from an EMBL/GenBank/DDBJ whole genome shotgun (WGS) entry which is preliminary data.</text>
</comment>
<dbReference type="Gene3D" id="2.60.40.2370">
    <property type="entry name" value="NigD-like, C-terminal beta sandwich domain"/>
    <property type="match status" value="1"/>
</dbReference>
<dbReference type="Gene3D" id="2.40.50.500">
    <property type="entry name" value="NigD-like N-terminal OB domain"/>
    <property type="match status" value="1"/>
</dbReference>
<dbReference type="PROSITE" id="PS51257">
    <property type="entry name" value="PROKAR_LIPOPROTEIN"/>
    <property type="match status" value="1"/>
</dbReference>
<accession>J9FVT9</accession>
<evidence type="ECO:0000259" key="1">
    <source>
        <dbReference type="Pfam" id="PF17415"/>
    </source>
</evidence>
<organism evidence="2">
    <name type="scientific">gut metagenome</name>
    <dbReference type="NCBI Taxonomy" id="749906"/>
    <lineage>
        <taxon>unclassified sequences</taxon>
        <taxon>metagenomes</taxon>
        <taxon>organismal metagenomes</taxon>
    </lineage>
</organism>
<dbReference type="InterPro" id="IPR038179">
    <property type="entry name" value="NigD-like_N_sf"/>
</dbReference>
<reference evidence="2" key="1">
    <citation type="journal article" date="2012" name="PLoS ONE">
        <title>Gene sets for utilization of primary and secondary nutrition supplies in the distal gut of endangered iberian lynx.</title>
        <authorList>
            <person name="Alcaide M."/>
            <person name="Messina E."/>
            <person name="Richter M."/>
            <person name="Bargiela R."/>
            <person name="Peplies J."/>
            <person name="Huws S.A."/>
            <person name="Newbold C.J."/>
            <person name="Golyshin P.N."/>
            <person name="Simon M.A."/>
            <person name="Lopez G."/>
            <person name="Yakimov M.M."/>
            <person name="Ferrer M."/>
        </authorList>
    </citation>
    <scope>NUCLEOTIDE SEQUENCE</scope>
</reference>
<name>J9FVT9_9ZZZZ</name>
<dbReference type="Pfam" id="PF17415">
    <property type="entry name" value="NigD_C"/>
    <property type="match status" value="1"/>
</dbReference>
<protein>
    <recommendedName>
        <fullName evidence="1">NigD-like C-terminal domain-containing protein</fullName>
    </recommendedName>
</protein>